<dbReference type="Proteomes" id="UP000304953">
    <property type="component" value="Unassembled WGS sequence"/>
</dbReference>
<evidence type="ECO:0000313" key="2">
    <source>
        <dbReference type="Proteomes" id="UP000304953"/>
    </source>
</evidence>
<accession>A0AC61S1H8</accession>
<comment type="caution">
    <text evidence="1">The sequence shown here is derived from an EMBL/GenBank/DDBJ whole genome shotgun (WGS) entry which is preliminary data.</text>
</comment>
<proteinExistence type="predicted"/>
<keyword evidence="2" id="KW-1185">Reference proteome</keyword>
<dbReference type="EMBL" id="SRYA01000005">
    <property type="protein sequence ID" value="TGY97749.1"/>
    <property type="molecule type" value="Genomic_DNA"/>
</dbReference>
<name>A0AC61S1H8_9FIRM</name>
<organism evidence="1 2">
    <name type="scientific">Petralouisia muris</name>
    <dbReference type="NCBI Taxonomy" id="3032872"/>
    <lineage>
        <taxon>Bacteria</taxon>
        <taxon>Bacillati</taxon>
        <taxon>Bacillota</taxon>
        <taxon>Clostridia</taxon>
        <taxon>Lachnospirales</taxon>
        <taxon>Lachnospiraceae</taxon>
        <taxon>Petralouisia</taxon>
    </lineage>
</organism>
<reference evidence="1" key="1">
    <citation type="submission" date="2019-04" db="EMBL/GenBank/DDBJ databases">
        <title>Microbes associate with the intestines of laboratory mice.</title>
        <authorList>
            <person name="Navarre W."/>
            <person name="Wong E."/>
            <person name="Huang K."/>
            <person name="Tropini C."/>
            <person name="Ng K."/>
            <person name="Yu B."/>
        </authorList>
    </citation>
    <scope>NUCLEOTIDE SEQUENCE</scope>
    <source>
        <strain evidence="1">NM01_1-7b</strain>
    </source>
</reference>
<evidence type="ECO:0000313" key="1">
    <source>
        <dbReference type="EMBL" id="TGY97749.1"/>
    </source>
</evidence>
<gene>
    <name evidence="1" type="ORF">E5329_03850</name>
</gene>
<sequence length="72" mass="8280">MQSVQIPLWGMDGWFIKTCEKRVVDWIVEAEEECYNIRKGRADVLPVNNMKSTIVGKIEELGSGVFEMGRNF</sequence>
<protein>
    <submittedName>
        <fullName evidence="1">Uncharacterized protein</fullName>
    </submittedName>
</protein>